<feature type="transmembrane region" description="Helical" evidence="9">
    <location>
        <begin position="447"/>
        <end position="470"/>
    </location>
</feature>
<keyword evidence="11" id="KW-1185">Reference proteome</keyword>
<protein>
    <recommendedName>
        <fullName evidence="4">Sodium-dependent dicarboxylate transporter SdcS</fullName>
    </recommendedName>
    <alternativeName>
        <fullName evidence="8">Na(+)/dicarboxylate symporter</fullName>
    </alternativeName>
</protein>
<organism evidence="10 11">
    <name type="scientific">Pelotomaculum thermopropionicum (strain DSM 13744 / JCM 10971 / SI)</name>
    <dbReference type="NCBI Taxonomy" id="370438"/>
    <lineage>
        <taxon>Bacteria</taxon>
        <taxon>Bacillati</taxon>
        <taxon>Bacillota</taxon>
        <taxon>Clostridia</taxon>
        <taxon>Eubacteriales</taxon>
        <taxon>Desulfotomaculaceae</taxon>
        <taxon>Pelotomaculum</taxon>
    </lineage>
</organism>
<evidence type="ECO:0000313" key="11">
    <source>
        <dbReference type="Proteomes" id="UP000006556"/>
    </source>
</evidence>
<dbReference type="AlphaFoldDB" id="A5D221"/>
<name>A5D221_PELTS</name>
<evidence type="ECO:0000256" key="5">
    <source>
        <dbReference type="ARBA" id="ARBA00022692"/>
    </source>
</evidence>
<dbReference type="PIRSF" id="PIRSF002457">
    <property type="entry name" value="DASS"/>
    <property type="match status" value="1"/>
</dbReference>
<evidence type="ECO:0000256" key="7">
    <source>
        <dbReference type="ARBA" id="ARBA00023136"/>
    </source>
</evidence>
<evidence type="ECO:0000256" key="9">
    <source>
        <dbReference type="SAM" id="Phobius"/>
    </source>
</evidence>
<dbReference type="GO" id="GO:0008514">
    <property type="term" value="F:organic anion transmembrane transporter activity"/>
    <property type="evidence" value="ECO:0007669"/>
    <property type="project" value="UniProtKB-ARBA"/>
</dbReference>
<dbReference type="InterPro" id="IPR030676">
    <property type="entry name" value="CitT-rel"/>
</dbReference>
<dbReference type="STRING" id="370438.PTH_1537"/>
<evidence type="ECO:0000256" key="2">
    <source>
        <dbReference type="ARBA" id="ARBA00006772"/>
    </source>
</evidence>
<gene>
    <name evidence="10" type="primary">CitT</name>
    <name evidence="10" type="ordered locus">PTH_1537</name>
</gene>
<dbReference type="NCBIfam" id="TIGR00785">
    <property type="entry name" value="dass"/>
    <property type="match status" value="1"/>
</dbReference>
<dbReference type="InterPro" id="IPR001898">
    <property type="entry name" value="SLC13A/DASS"/>
</dbReference>
<evidence type="ECO:0000256" key="1">
    <source>
        <dbReference type="ARBA" id="ARBA00004141"/>
    </source>
</evidence>
<dbReference type="KEGG" id="pth:PTH_1537"/>
<comment type="similarity">
    <text evidence="3">Belongs to the SLC13A/DASS transporter (TC 2.A.47) family. DIT1 subfamily.</text>
</comment>
<feature type="transmembrane region" description="Helical" evidence="9">
    <location>
        <begin position="327"/>
        <end position="346"/>
    </location>
</feature>
<accession>A5D221</accession>
<feature type="transmembrane region" description="Helical" evidence="9">
    <location>
        <begin position="98"/>
        <end position="116"/>
    </location>
</feature>
<feature type="transmembrane region" description="Helical" evidence="9">
    <location>
        <begin position="276"/>
        <end position="291"/>
    </location>
</feature>
<feature type="transmembrane region" description="Helical" evidence="9">
    <location>
        <begin position="399"/>
        <end position="427"/>
    </location>
</feature>
<feature type="transmembrane region" description="Helical" evidence="9">
    <location>
        <begin position="50"/>
        <end position="77"/>
    </location>
</feature>
<sequence>MLSMDAKNNGNGMSITTKRIVWVIALLAIYFILANLPSPAGLKPEGQKAIALMIVVVIAWITEVVPIAIASLFFLFIQHIIGISPQANAVANFANPTLLFVLASFFLAIALNMSGLSQRISMKLTILSGGSPKKALFYLMAATALISTVISDVPACAAFFPIGLALLEKNNCKVGSSNFGKAMMIGIPFASLIGGVATPAGSSLNVLTLSLLKSTVNIDISFVQWSSVGIPFVIVTVPLTWLLLTWIFRPEIDRLVGIEDIEKDYQALGPMSAKEIKFLVIFVLLLITWFTEPYHKIPLPVSTTIGAALFFLPGIDLLTWENSKHKIGWDTILLIGAASSLGTTLWKSGAATWVAESVLRGIQGASPLVVVLIVVIFTILIHLLVPVNPAIVSIMVPSLAAFAASAGMSPALLIIPMGFTVSAAFLLPLDPVPLITYPSGYYKMPDYFRAGWPASVLWTIIMVAAMLLLARPMGLF</sequence>
<evidence type="ECO:0000256" key="4">
    <source>
        <dbReference type="ARBA" id="ARBA00020150"/>
    </source>
</evidence>
<dbReference type="Pfam" id="PF00939">
    <property type="entry name" value="Na_sulph_symp"/>
    <property type="match status" value="1"/>
</dbReference>
<feature type="transmembrane region" description="Helical" evidence="9">
    <location>
        <begin position="179"/>
        <end position="202"/>
    </location>
</feature>
<dbReference type="GO" id="GO:1905039">
    <property type="term" value="P:carboxylic acid transmembrane transport"/>
    <property type="evidence" value="ECO:0007669"/>
    <property type="project" value="UniProtKB-ARBA"/>
</dbReference>
<dbReference type="EMBL" id="AP009389">
    <property type="protein sequence ID" value="BAF59718.1"/>
    <property type="molecule type" value="Genomic_DNA"/>
</dbReference>
<dbReference type="GO" id="GO:0005886">
    <property type="term" value="C:plasma membrane"/>
    <property type="evidence" value="ECO:0007669"/>
    <property type="project" value="TreeGrafter"/>
</dbReference>
<dbReference type="Proteomes" id="UP000006556">
    <property type="component" value="Chromosome"/>
</dbReference>
<feature type="transmembrane region" description="Helical" evidence="9">
    <location>
        <begin position="222"/>
        <end position="244"/>
    </location>
</feature>
<evidence type="ECO:0000256" key="8">
    <source>
        <dbReference type="ARBA" id="ARBA00031174"/>
    </source>
</evidence>
<dbReference type="eggNOG" id="COG0471">
    <property type="taxonomic scope" value="Bacteria"/>
</dbReference>
<dbReference type="PANTHER" id="PTHR10283">
    <property type="entry name" value="SOLUTE CARRIER FAMILY 13 MEMBER"/>
    <property type="match status" value="1"/>
</dbReference>
<keyword evidence="7 9" id="KW-0472">Membrane</keyword>
<feature type="transmembrane region" description="Helical" evidence="9">
    <location>
        <begin position="366"/>
        <end position="387"/>
    </location>
</feature>
<evidence type="ECO:0000256" key="3">
    <source>
        <dbReference type="ARBA" id="ARBA00007349"/>
    </source>
</evidence>
<comment type="subcellular location">
    <subcellularLocation>
        <location evidence="1">Membrane</location>
        <topology evidence="1">Multi-pass membrane protein</topology>
    </subcellularLocation>
</comment>
<keyword evidence="6 9" id="KW-1133">Transmembrane helix</keyword>
<feature type="transmembrane region" description="Helical" evidence="9">
    <location>
        <begin position="20"/>
        <end position="38"/>
    </location>
</feature>
<proteinExistence type="inferred from homology"/>
<feature type="transmembrane region" description="Helical" evidence="9">
    <location>
        <begin position="297"/>
        <end position="315"/>
    </location>
</feature>
<comment type="similarity">
    <text evidence="2">Belongs to the SLC13A/DASS transporter (TC 2.A.47) family. NADC subfamily.</text>
</comment>
<dbReference type="PANTHER" id="PTHR10283:SF82">
    <property type="entry name" value="SOLUTE CARRIER FAMILY 13 MEMBER 2"/>
    <property type="match status" value="1"/>
</dbReference>
<reference evidence="11" key="1">
    <citation type="journal article" date="2008" name="Genome Res.">
        <title>The genome of Pelotomaculum thermopropionicum reveals niche-associated evolution in anaerobic microbiota.</title>
        <authorList>
            <person name="Kosaka T."/>
            <person name="Kato S."/>
            <person name="Shimoyama T."/>
            <person name="Ishii S."/>
            <person name="Abe T."/>
            <person name="Watanabe K."/>
        </authorList>
    </citation>
    <scope>NUCLEOTIDE SEQUENCE [LARGE SCALE GENOMIC DNA]</scope>
    <source>
        <strain evidence="11">DSM 13744 / JCM 10971 / SI</strain>
    </source>
</reference>
<evidence type="ECO:0000256" key="6">
    <source>
        <dbReference type="ARBA" id="ARBA00022989"/>
    </source>
</evidence>
<evidence type="ECO:0000313" key="10">
    <source>
        <dbReference type="EMBL" id="BAF59718.1"/>
    </source>
</evidence>
<dbReference type="HOGENOM" id="CLU_005170_0_1_9"/>
<feature type="transmembrane region" description="Helical" evidence="9">
    <location>
        <begin position="136"/>
        <end position="167"/>
    </location>
</feature>
<keyword evidence="5 9" id="KW-0812">Transmembrane</keyword>